<sequence length="186" mass="21943">MLPWERQGCVKYDVIKNVIHFHVCNNLVTEWTKNEDFVGEKTSVKMDESEREVKGIRDGSGRIGERTERKKRQDERKKESEALGEEAPPKLLRILRWEETTTNDDENAEVQWDILNDEFKTYFDKSYVPKVIITSGDNPHTRTITFMKELSRMIPNAELFWRNRSAMKKMIEDGKERGYTDVVVIK</sequence>
<dbReference type="GO" id="GO:0042134">
    <property type="term" value="F:rRNA primary transcript binding"/>
    <property type="evidence" value="ECO:0007669"/>
    <property type="project" value="InterPro"/>
</dbReference>
<dbReference type="InterPro" id="IPR007109">
    <property type="entry name" value="Brix"/>
</dbReference>
<dbReference type="PANTHER" id="PTHR22734:SF3">
    <property type="entry name" value="RIBOSOME PRODUCTION FACTOR 1"/>
    <property type="match status" value="1"/>
</dbReference>
<accession>A0A7R8CSC6</accession>
<organism evidence="2 3">
    <name type="scientific">Lepeophtheirus salmonis</name>
    <name type="common">Salmon louse</name>
    <name type="synonym">Caligus salmonis</name>
    <dbReference type="NCBI Taxonomy" id="72036"/>
    <lineage>
        <taxon>Eukaryota</taxon>
        <taxon>Metazoa</taxon>
        <taxon>Ecdysozoa</taxon>
        <taxon>Arthropoda</taxon>
        <taxon>Crustacea</taxon>
        <taxon>Multicrustacea</taxon>
        <taxon>Hexanauplia</taxon>
        <taxon>Copepoda</taxon>
        <taxon>Siphonostomatoida</taxon>
        <taxon>Caligidae</taxon>
        <taxon>Lepeophtheirus</taxon>
    </lineage>
</organism>
<evidence type="ECO:0000256" key="1">
    <source>
        <dbReference type="SAM" id="MobiDB-lite"/>
    </source>
</evidence>
<keyword evidence="3" id="KW-1185">Reference proteome</keyword>
<dbReference type="EMBL" id="HG994583">
    <property type="protein sequence ID" value="CAF2914845.1"/>
    <property type="molecule type" value="Genomic_DNA"/>
</dbReference>
<dbReference type="SUPFAM" id="SSF52954">
    <property type="entry name" value="Class II aaRS ABD-related"/>
    <property type="match status" value="1"/>
</dbReference>
<dbReference type="GO" id="GO:0005730">
    <property type="term" value="C:nucleolus"/>
    <property type="evidence" value="ECO:0007669"/>
    <property type="project" value="TreeGrafter"/>
</dbReference>
<dbReference type="Gene3D" id="3.40.50.10480">
    <property type="entry name" value="Probable brix-domain ribosomal biogenesis protein"/>
    <property type="match status" value="1"/>
</dbReference>
<dbReference type="OrthoDB" id="264354at2759"/>
<gene>
    <name evidence="2" type="ORF">LSAA_8931</name>
</gene>
<evidence type="ECO:0000313" key="3">
    <source>
        <dbReference type="Proteomes" id="UP000675881"/>
    </source>
</evidence>
<reference evidence="2" key="1">
    <citation type="submission" date="2021-02" db="EMBL/GenBank/DDBJ databases">
        <authorList>
            <person name="Bekaert M."/>
        </authorList>
    </citation>
    <scope>NUCLEOTIDE SEQUENCE</scope>
    <source>
        <strain evidence="2">IoA-00</strain>
    </source>
</reference>
<dbReference type="Proteomes" id="UP000675881">
    <property type="component" value="Chromosome 4"/>
</dbReference>
<dbReference type="GO" id="GO:0000470">
    <property type="term" value="P:maturation of LSU-rRNA"/>
    <property type="evidence" value="ECO:0007669"/>
    <property type="project" value="TreeGrafter"/>
</dbReference>
<protein>
    <submittedName>
        <fullName evidence="2">RPF1</fullName>
    </submittedName>
</protein>
<evidence type="ECO:0000313" key="2">
    <source>
        <dbReference type="EMBL" id="CAF2914845.1"/>
    </source>
</evidence>
<name>A0A7R8CSC6_LEPSM</name>
<dbReference type="AlphaFoldDB" id="A0A7R8CSC6"/>
<proteinExistence type="predicted"/>
<dbReference type="PANTHER" id="PTHR22734">
    <property type="entry name" value="U3 SMALL NUCLEOLAR RIBONUCLEOPROTEIN PROTEIN IMP4"/>
    <property type="match status" value="1"/>
</dbReference>
<feature type="compositionally biased region" description="Basic and acidic residues" evidence="1">
    <location>
        <begin position="48"/>
        <end position="81"/>
    </location>
</feature>
<dbReference type="PROSITE" id="PS50833">
    <property type="entry name" value="BRIX"/>
    <property type="match status" value="1"/>
</dbReference>
<dbReference type="GO" id="GO:0030687">
    <property type="term" value="C:preribosome, large subunit precursor"/>
    <property type="evidence" value="ECO:0007669"/>
    <property type="project" value="TreeGrafter"/>
</dbReference>
<dbReference type="GO" id="GO:0000460">
    <property type="term" value="P:maturation of 5.8S rRNA"/>
    <property type="evidence" value="ECO:0007669"/>
    <property type="project" value="TreeGrafter"/>
</dbReference>
<dbReference type="InterPro" id="IPR044281">
    <property type="entry name" value="IMP4/RPF1"/>
</dbReference>
<feature type="region of interest" description="Disordered" evidence="1">
    <location>
        <begin position="48"/>
        <end position="85"/>
    </location>
</feature>